<sequence>TRTDIPASSTHSSPQHSRKELIRALRRNEHIMRRHEQLWLMIHPGMDISQLERVSSPEVSEHQHQTADDPEDEAGFDEDSSESS</sequence>
<feature type="compositionally biased region" description="Acidic residues" evidence="1">
    <location>
        <begin position="68"/>
        <end position="84"/>
    </location>
</feature>
<comment type="caution">
    <text evidence="2">The sequence shown here is derived from an EMBL/GenBank/DDBJ whole genome shotgun (WGS) entry which is preliminary data.</text>
</comment>
<feature type="region of interest" description="Disordered" evidence="1">
    <location>
        <begin position="50"/>
        <end position="84"/>
    </location>
</feature>
<name>A0ABU6ZV27_9FABA</name>
<evidence type="ECO:0000256" key="1">
    <source>
        <dbReference type="SAM" id="MobiDB-lite"/>
    </source>
</evidence>
<evidence type="ECO:0000313" key="2">
    <source>
        <dbReference type="EMBL" id="MED6225873.1"/>
    </source>
</evidence>
<keyword evidence="3" id="KW-1185">Reference proteome</keyword>
<proteinExistence type="predicted"/>
<organism evidence="2 3">
    <name type="scientific">Stylosanthes scabra</name>
    <dbReference type="NCBI Taxonomy" id="79078"/>
    <lineage>
        <taxon>Eukaryota</taxon>
        <taxon>Viridiplantae</taxon>
        <taxon>Streptophyta</taxon>
        <taxon>Embryophyta</taxon>
        <taxon>Tracheophyta</taxon>
        <taxon>Spermatophyta</taxon>
        <taxon>Magnoliopsida</taxon>
        <taxon>eudicotyledons</taxon>
        <taxon>Gunneridae</taxon>
        <taxon>Pentapetalae</taxon>
        <taxon>rosids</taxon>
        <taxon>fabids</taxon>
        <taxon>Fabales</taxon>
        <taxon>Fabaceae</taxon>
        <taxon>Papilionoideae</taxon>
        <taxon>50 kb inversion clade</taxon>
        <taxon>dalbergioids sensu lato</taxon>
        <taxon>Dalbergieae</taxon>
        <taxon>Pterocarpus clade</taxon>
        <taxon>Stylosanthes</taxon>
    </lineage>
</organism>
<gene>
    <name evidence="2" type="ORF">PIB30_097838</name>
</gene>
<reference evidence="2 3" key="1">
    <citation type="journal article" date="2023" name="Plants (Basel)">
        <title>Bridging the Gap: Combining Genomics and Transcriptomics Approaches to Understand Stylosanthes scabra, an Orphan Legume from the Brazilian Caatinga.</title>
        <authorList>
            <person name="Ferreira-Neto J.R.C."/>
            <person name="da Silva M.D."/>
            <person name="Binneck E."/>
            <person name="de Melo N.F."/>
            <person name="da Silva R.H."/>
            <person name="de Melo A.L.T.M."/>
            <person name="Pandolfi V."/>
            <person name="Bustamante F.O."/>
            <person name="Brasileiro-Vidal A.C."/>
            <person name="Benko-Iseppon A.M."/>
        </authorList>
    </citation>
    <scope>NUCLEOTIDE SEQUENCE [LARGE SCALE GENOMIC DNA]</scope>
    <source>
        <tissue evidence="2">Leaves</tissue>
    </source>
</reference>
<accession>A0ABU6ZV27</accession>
<evidence type="ECO:0000313" key="3">
    <source>
        <dbReference type="Proteomes" id="UP001341840"/>
    </source>
</evidence>
<protein>
    <submittedName>
        <fullName evidence="2">Uncharacterized protein</fullName>
    </submittedName>
</protein>
<dbReference type="EMBL" id="JASCZI010274301">
    <property type="protein sequence ID" value="MED6225873.1"/>
    <property type="molecule type" value="Genomic_DNA"/>
</dbReference>
<dbReference type="Proteomes" id="UP001341840">
    <property type="component" value="Unassembled WGS sequence"/>
</dbReference>
<feature type="non-terminal residue" evidence="2">
    <location>
        <position position="1"/>
    </location>
</feature>